<dbReference type="InterPro" id="IPR003593">
    <property type="entry name" value="AAA+_ATPase"/>
</dbReference>
<dbReference type="InterPro" id="IPR027417">
    <property type="entry name" value="P-loop_NTPase"/>
</dbReference>
<dbReference type="Gene3D" id="1.20.1560.10">
    <property type="entry name" value="ABC transporter type 1, transmembrane domain"/>
    <property type="match status" value="1"/>
</dbReference>
<dbReference type="InterPro" id="IPR011527">
    <property type="entry name" value="ABC1_TM_dom"/>
</dbReference>
<dbReference type="GO" id="GO:0015421">
    <property type="term" value="F:ABC-type oligopeptide transporter activity"/>
    <property type="evidence" value="ECO:0007669"/>
    <property type="project" value="TreeGrafter"/>
</dbReference>
<evidence type="ECO:0000313" key="12">
    <source>
        <dbReference type="Proteomes" id="UP000320239"/>
    </source>
</evidence>
<name>A0A1B1ESM2_ACTTI</name>
<organism evidence="10">
    <name type="scientific">Actinoplanes teichomyceticus</name>
    <dbReference type="NCBI Taxonomy" id="1867"/>
    <lineage>
        <taxon>Bacteria</taxon>
        <taxon>Bacillati</taxon>
        <taxon>Actinomycetota</taxon>
        <taxon>Actinomycetes</taxon>
        <taxon>Micromonosporales</taxon>
        <taxon>Micromonosporaceae</taxon>
        <taxon>Actinoplanes</taxon>
    </lineage>
</organism>
<sequence>MDNPDGHETFGNNADSHAWLPFFRNHFRINRGRIALLALLLPLDVARQLLTPEILRRFIDAATGHVPQSAGRLVAVYFALVAAGLGTATLLTNVSAKLAWTSTNALRDRIVRNILHQRASFFHDAAPGELVDRIDNDTTRLGSIMSNLLLDLAAQTLLAVGIVAALFHLDWRFGALFLPFAATMLALLRRQAGRALPHIEAQRRTEARILGAVDEWTTGAEDLRTGGAVTHVRRALWDLARLEYRTGRAAAAAGVRWPATVQALSVVSILLALALGIWLHHRGSATVGTVFAALSYATLIRFPLTQIASRIQEAQAAVVSLRRVRALLENPPDHRGGAELAGTGPYDLVFEHVTFAYGDGPRVLDDVSFRLPPGKTLGVVGRTGSGKSTLIKLAFHHVAPTAGQIRIGGQDLHALDRRALRRAVAYVPQGITLFTGTLRDNLTLFAPGHDDAVLVAALREAGLGPLLESLPDGLDSHLDAGRNGLSVGEGQMLNLARAFLTEPAVVLLDEPSAQIDPHTEQTLREALHRFARGRTAIIVSHRLAALHHVDRILVLENGRAVEYGEPARLLADADSVFAGLVAQGQPPA</sequence>
<dbReference type="InterPro" id="IPR003439">
    <property type="entry name" value="ABC_transporter-like_ATP-bd"/>
</dbReference>
<keyword evidence="12" id="KW-1185">Reference proteome</keyword>
<feature type="transmembrane region" description="Helical" evidence="7">
    <location>
        <begin position="70"/>
        <end position="91"/>
    </location>
</feature>
<dbReference type="PROSITE" id="PS50893">
    <property type="entry name" value="ABC_TRANSPORTER_2"/>
    <property type="match status" value="1"/>
</dbReference>
<evidence type="ECO:0000259" key="9">
    <source>
        <dbReference type="PROSITE" id="PS50929"/>
    </source>
</evidence>
<accession>A0A1B1ESM2</accession>
<reference evidence="11 12" key="2">
    <citation type="submission" date="2019-06" db="EMBL/GenBank/DDBJ databases">
        <title>Sequencing the genomes of 1000 actinobacteria strains.</title>
        <authorList>
            <person name="Klenk H.-P."/>
        </authorList>
    </citation>
    <scope>NUCLEOTIDE SEQUENCE [LARGE SCALE GENOMIC DNA]</scope>
    <source>
        <strain evidence="11 12">DSM 43866</strain>
    </source>
</reference>
<dbReference type="SMART" id="SM00382">
    <property type="entry name" value="AAA"/>
    <property type="match status" value="1"/>
</dbReference>
<dbReference type="GO" id="GO:0005524">
    <property type="term" value="F:ATP binding"/>
    <property type="evidence" value="ECO:0007669"/>
    <property type="project" value="UniProtKB-KW"/>
</dbReference>
<dbReference type="CDD" id="cd07346">
    <property type="entry name" value="ABC_6TM_exporters"/>
    <property type="match status" value="1"/>
</dbReference>
<dbReference type="InterPro" id="IPR039421">
    <property type="entry name" value="Type_1_exporter"/>
</dbReference>
<evidence type="ECO:0000313" key="10">
    <source>
        <dbReference type="EMBL" id="ANQ31705.1"/>
    </source>
</evidence>
<evidence type="ECO:0000313" key="11">
    <source>
        <dbReference type="EMBL" id="TWG14696.1"/>
    </source>
</evidence>
<dbReference type="OrthoDB" id="9806127at2"/>
<dbReference type="GO" id="GO:0005886">
    <property type="term" value="C:plasma membrane"/>
    <property type="evidence" value="ECO:0007669"/>
    <property type="project" value="UniProtKB-SubCell"/>
</dbReference>
<dbReference type="EMBL" id="KU726098">
    <property type="protein sequence ID" value="ANQ31705.1"/>
    <property type="molecule type" value="Genomic_DNA"/>
</dbReference>
<dbReference type="PANTHER" id="PTHR43394:SF1">
    <property type="entry name" value="ATP-BINDING CASSETTE SUB-FAMILY B MEMBER 10, MITOCHONDRIAL"/>
    <property type="match status" value="1"/>
</dbReference>
<keyword evidence="6 7" id="KW-0472">Membrane</keyword>
<keyword evidence="5 7" id="KW-1133">Transmembrane helix</keyword>
<feature type="transmembrane region" description="Helical" evidence="7">
    <location>
        <begin position="257"/>
        <end position="279"/>
    </location>
</feature>
<proteinExistence type="predicted"/>
<evidence type="ECO:0000256" key="7">
    <source>
        <dbReference type="SAM" id="Phobius"/>
    </source>
</evidence>
<dbReference type="SUPFAM" id="SSF90123">
    <property type="entry name" value="ABC transporter transmembrane region"/>
    <property type="match status" value="1"/>
</dbReference>
<evidence type="ECO:0000256" key="5">
    <source>
        <dbReference type="ARBA" id="ARBA00022989"/>
    </source>
</evidence>
<keyword evidence="2 7" id="KW-0812">Transmembrane</keyword>
<dbReference type="EMBL" id="VIWY01000004">
    <property type="protein sequence ID" value="TWG14696.1"/>
    <property type="molecule type" value="Genomic_DNA"/>
</dbReference>
<dbReference type="Pfam" id="PF00664">
    <property type="entry name" value="ABC_membrane"/>
    <property type="match status" value="1"/>
</dbReference>
<gene>
    <name evidence="10" type="primary">tchmJ5</name>
    <name evidence="11" type="ORF">FHX34_1041002</name>
</gene>
<dbReference type="GO" id="GO:0016887">
    <property type="term" value="F:ATP hydrolysis activity"/>
    <property type="evidence" value="ECO:0007669"/>
    <property type="project" value="InterPro"/>
</dbReference>
<feature type="domain" description="ABC transmembrane type-1" evidence="9">
    <location>
        <begin position="48"/>
        <end position="316"/>
    </location>
</feature>
<feature type="domain" description="ABC transporter" evidence="8">
    <location>
        <begin position="348"/>
        <end position="582"/>
    </location>
</feature>
<dbReference type="SUPFAM" id="SSF52540">
    <property type="entry name" value="P-loop containing nucleoside triphosphate hydrolases"/>
    <property type="match status" value="1"/>
</dbReference>
<evidence type="ECO:0000256" key="6">
    <source>
        <dbReference type="ARBA" id="ARBA00023136"/>
    </source>
</evidence>
<dbReference type="Pfam" id="PF00005">
    <property type="entry name" value="ABC_tran"/>
    <property type="match status" value="1"/>
</dbReference>
<evidence type="ECO:0000256" key="1">
    <source>
        <dbReference type="ARBA" id="ARBA00004651"/>
    </source>
</evidence>
<protein>
    <submittedName>
        <fullName evidence="10">ABC transporter</fullName>
    </submittedName>
    <submittedName>
        <fullName evidence="11">ATP-binding cassette subfamily B protein</fullName>
    </submittedName>
</protein>
<dbReference type="InterPro" id="IPR036640">
    <property type="entry name" value="ABC1_TM_sf"/>
</dbReference>
<comment type="subcellular location">
    <subcellularLocation>
        <location evidence="1">Cell membrane</location>
        <topology evidence="1">Multi-pass membrane protein</topology>
    </subcellularLocation>
</comment>
<feature type="transmembrane region" description="Helical" evidence="7">
    <location>
        <begin position="173"/>
        <end position="188"/>
    </location>
</feature>
<evidence type="ECO:0000256" key="4">
    <source>
        <dbReference type="ARBA" id="ARBA00022840"/>
    </source>
</evidence>
<keyword evidence="3" id="KW-0547">Nucleotide-binding</keyword>
<dbReference type="Gene3D" id="3.40.50.300">
    <property type="entry name" value="P-loop containing nucleotide triphosphate hydrolases"/>
    <property type="match status" value="1"/>
</dbReference>
<dbReference type="AlphaFoldDB" id="A0A1B1ESM2"/>
<feature type="transmembrane region" description="Helical" evidence="7">
    <location>
        <begin position="148"/>
        <end position="167"/>
    </location>
</feature>
<evidence type="ECO:0000256" key="3">
    <source>
        <dbReference type="ARBA" id="ARBA00022741"/>
    </source>
</evidence>
<dbReference type="Proteomes" id="UP000320239">
    <property type="component" value="Unassembled WGS sequence"/>
</dbReference>
<evidence type="ECO:0000256" key="2">
    <source>
        <dbReference type="ARBA" id="ARBA00022692"/>
    </source>
</evidence>
<keyword evidence="4 11" id="KW-0067">ATP-binding</keyword>
<dbReference type="PANTHER" id="PTHR43394">
    <property type="entry name" value="ATP-DEPENDENT PERMEASE MDL1, MITOCHONDRIAL"/>
    <property type="match status" value="1"/>
</dbReference>
<reference evidence="10" key="1">
    <citation type="journal article" date="2016" name="Appl. Microbiol. Biotechnol.">
        <title>A gene cluster for the biosynthesis of moenomycin family antibiotics in the genome of teicoplanin producer Actinoplanes teichomyceticus.</title>
        <authorList>
            <person name="Horbal L."/>
            <person name="Ostash B."/>
            <person name="Luzhetskyy A."/>
            <person name="Walker S."/>
            <person name="Kalinowski J."/>
            <person name="Fedorenko V."/>
        </authorList>
    </citation>
    <scope>NUCLEOTIDE SEQUENCE</scope>
    <source>
        <strain evidence="10">NRRL-B16726</strain>
    </source>
</reference>
<evidence type="ECO:0000259" key="8">
    <source>
        <dbReference type="PROSITE" id="PS50893"/>
    </source>
</evidence>
<dbReference type="PROSITE" id="PS50929">
    <property type="entry name" value="ABC_TM1F"/>
    <property type="match status" value="1"/>
</dbReference>